<reference evidence="2 3" key="1">
    <citation type="journal article" date="2014" name="BMC Genomics">
        <title>Comparison of environmental and isolate Sulfobacillus genomes reveals diverse carbon, sulfur, nitrogen, and hydrogen metabolisms.</title>
        <authorList>
            <person name="Justice N.B."/>
            <person name="Norman A."/>
            <person name="Brown C.T."/>
            <person name="Singh A."/>
            <person name="Thomas B.C."/>
            <person name="Banfield J.F."/>
        </authorList>
    </citation>
    <scope>NUCLEOTIDE SEQUENCE [LARGE SCALE GENOMIC DNA]</scope>
    <source>
        <strain evidence="2">AMDSBA1</strain>
    </source>
</reference>
<proteinExistence type="predicted"/>
<gene>
    <name evidence="2" type="ORF">C7B43_13025</name>
</gene>
<evidence type="ECO:0000313" key="2">
    <source>
        <dbReference type="EMBL" id="PSR26812.1"/>
    </source>
</evidence>
<dbReference type="Proteomes" id="UP000242699">
    <property type="component" value="Unassembled WGS sequence"/>
</dbReference>
<protein>
    <recommendedName>
        <fullName evidence="1">PRC-barrel domain-containing protein</fullName>
    </recommendedName>
</protein>
<dbReference type="InterPro" id="IPR027275">
    <property type="entry name" value="PRC-brl_dom"/>
</dbReference>
<accession>A0A2T2WX60</accession>
<feature type="domain" description="PRC-barrel" evidence="1">
    <location>
        <begin position="93"/>
        <end position="149"/>
    </location>
</feature>
<dbReference type="AlphaFoldDB" id="A0A2T2WX60"/>
<dbReference type="EMBL" id="PXYT01000032">
    <property type="protein sequence ID" value="PSR26812.1"/>
    <property type="molecule type" value="Genomic_DNA"/>
</dbReference>
<dbReference type="InterPro" id="IPR011033">
    <property type="entry name" value="PRC_barrel-like_sf"/>
</dbReference>
<sequence length="158" mass="17625">MVSRWHLLHLPVTLQGKTGPWGWVEDVLIRWPEGVIEGVGVRTAVRRYYVPATTGSISITNMGVRILKKQSVGKRSRSWWKGFGRQKIGMNHPVFGKNGEIVGLVKDLMIDETSLAVHDIVVSRGILEDLTHGALLVSTREVQIDLDGRIKIVPNRAV</sequence>
<dbReference type="Pfam" id="PF05239">
    <property type="entry name" value="PRC"/>
    <property type="match status" value="1"/>
</dbReference>
<dbReference type="SUPFAM" id="SSF50346">
    <property type="entry name" value="PRC-barrel domain"/>
    <property type="match status" value="1"/>
</dbReference>
<name>A0A2T2WX60_9FIRM</name>
<comment type="caution">
    <text evidence="2">The sequence shown here is derived from an EMBL/GenBank/DDBJ whole genome shotgun (WGS) entry which is preliminary data.</text>
</comment>
<organism evidence="2 3">
    <name type="scientific">Sulfobacillus benefaciens</name>
    <dbReference type="NCBI Taxonomy" id="453960"/>
    <lineage>
        <taxon>Bacteria</taxon>
        <taxon>Bacillati</taxon>
        <taxon>Bacillota</taxon>
        <taxon>Clostridia</taxon>
        <taxon>Eubacteriales</taxon>
        <taxon>Clostridiales Family XVII. Incertae Sedis</taxon>
        <taxon>Sulfobacillus</taxon>
    </lineage>
</organism>
<evidence type="ECO:0000259" key="1">
    <source>
        <dbReference type="Pfam" id="PF05239"/>
    </source>
</evidence>
<dbReference type="Gene3D" id="2.30.30.240">
    <property type="entry name" value="PRC-barrel domain"/>
    <property type="match status" value="1"/>
</dbReference>
<evidence type="ECO:0000313" key="3">
    <source>
        <dbReference type="Proteomes" id="UP000242699"/>
    </source>
</evidence>